<keyword evidence="1" id="KW-0472">Membrane</keyword>
<sequence>MVIVAYSAAIAIGLPAFLIHPFGPITKNIAVIACLLYLTIMERR</sequence>
<evidence type="ECO:0000256" key="1">
    <source>
        <dbReference type="SAM" id="Phobius"/>
    </source>
</evidence>
<evidence type="ECO:0000313" key="2">
    <source>
        <dbReference type="EMBL" id="AMP04160.1"/>
    </source>
</evidence>
<dbReference type="KEGG" id="cpra:CPter91_1787"/>
<dbReference type="PATRIC" id="fig|279113.9.peg.1772"/>
<gene>
    <name evidence="2" type="ORF">CPter91_1787</name>
</gene>
<dbReference type="AlphaFoldDB" id="A0A127Q242"/>
<feature type="transmembrane region" description="Helical" evidence="1">
    <location>
        <begin position="6"/>
        <end position="38"/>
    </location>
</feature>
<reference evidence="2 3" key="1">
    <citation type="submission" date="2015-11" db="EMBL/GenBank/DDBJ databases">
        <title>Exploring the genomic traits of fungus-feeding bacterial genus Collimonas.</title>
        <authorList>
            <person name="Song C."/>
            <person name="Schmidt R."/>
            <person name="de Jager V."/>
            <person name="Krzyzanowska D."/>
            <person name="Jongedijk E."/>
            <person name="Cankar K."/>
            <person name="Beekwilder J."/>
            <person name="van Veen A."/>
            <person name="de Boer W."/>
            <person name="van Veen J.A."/>
            <person name="Garbeva P."/>
        </authorList>
    </citation>
    <scope>NUCLEOTIDE SEQUENCE [LARGE SCALE GENOMIC DNA]</scope>
    <source>
        <strain evidence="2 3">Ter91</strain>
    </source>
</reference>
<proteinExistence type="predicted"/>
<dbReference type="STRING" id="279113.CPter91_1787"/>
<dbReference type="Proteomes" id="UP000074561">
    <property type="component" value="Chromosome"/>
</dbReference>
<protein>
    <submittedName>
        <fullName evidence="2">DoxX-like family protein</fullName>
    </submittedName>
</protein>
<evidence type="ECO:0000313" key="3">
    <source>
        <dbReference type="Proteomes" id="UP000074561"/>
    </source>
</evidence>
<dbReference type="InterPro" id="IPR025695">
    <property type="entry name" value="DoxX-like"/>
</dbReference>
<keyword evidence="1" id="KW-0812">Transmembrane</keyword>
<dbReference type="Pfam" id="PF13781">
    <property type="entry name" value="DoxX_3"/>
    <property type="match status" value="1"/>
</dbReference>
<keyword evidence="1" id="KW-1133">Transmembrane helix</keyword>
<organism evidence="2 3">
    <name type="scientific">Collimonas pratensis</name>
    <dbReference type="NCBI Taxonomy" id="279113"/>
    <lineage>
        <taxon>Bacteria</taxon>
        <taxon>Pseudomonadati</taxon>
        <taxon>Pseudomonadota</taxon>
        <taxon>Betaproteobacteria</taxon>
        <taxon>Burkholderiales</taxon>
        <taxon>Oxalobacteraceae</taxon>
        <taxon>Collimonas</taxon>
    </lineage>
</organism>
<dbReference type="EMBL" id="CP013234">
    <property type="protein sequence ID" value="AMP04160.1"/>
    <property type="molecule type" value="Genomic_DNA"/>
</dbReference>
<name>A0A127Q242_9BURK</name>
<accession>A0A127Q242</accession>